<sequence>MQITILGATGGTGRAVTRQALAAGHSVTALVRDPARIAPAEGLSVVTGDAMRAQDVARAMAGGAGDQGAQAVVVALGDRPGALDWLPGRRAASCSGVCAAGTRHVLAALPEGARVVIVSAYGVGDTRAAAPWYMRLYLDLFLGPLMADKAEQEAALKASPADFVIVQPVGLTDGAATGNALISPDGRIRSQTVARADVAALVVASLADGRHSRATLSISG</sequence>
<organism evidence="2 3">
    <name type="scientific">Rhodobaculum claviforme</name>
    <dbReference type="NCBI Taxonomy" id="1549854"/>
    <lineage>
        <taxon>Bacteria</taxon>
        <taxon>Pseudomonadati</taxon>
        <taxon>Pseudomonadota</taxon>
        <taxon>Alphaproteobacteria</taxon>
        <taxon>Rhodobacterales</taxon>
        <taxon>Paracoccaceae</taxon>
        <taxon>Rhodobaculum</taxon>
    </lineage>
</organism>
<keyword evidence="3" id="KW-1185">Reference proteome</keyword>
<accession>A0A934TLD2</accession>
<dbReference type="SUPFAM" id="SSF51735">
    <property type="entry name" value="NAD(P)-binding Rossmann-fold domains"/>
    <property type="match status" value="1"/>
</dbReference>
<dbReference type="Gene3D" id="3.40.50.720">
    <property type="entry name" value="NAD(P)-binding Rossmann-like Domain"/>
    <property type="match status" value="1"/>
</dbReference>
<evidence type="ECO:0000259" key="1">
    <source>
        <dbReference type="Pfam" id="PF13460"/>
    </source>
</evidence>
<gene>
    <name evidence="2" type="ORF">CCR87_10455</name>
</gene>
<dbReference type="PANTHER" id="PTHR15020:SF50">
    <property type="entry name" value="UPF0659 PROTEIN YMR090W"/>
    <property type="match status" value="1"/>
</dbReference>
<dbReference type="EMBL" id="NHSD01000271">
    <property type="protein sequence ID" value="MBK5927743.1"/>
    <property type="molecule type" value="Genomic_DNA"/>
</dbReference>
<dbReference type="RefSeq" id="WP_201157496.1">
    <property type="nucleotide sequence ID" value="NZ_NHSD01000271.1"/>
</dbReference>
<reference evidence="2" key="1">
    <citation type="submission" date="2017-05" db="EMBL/GenBank/DDBJ databases">
        <authorList>
            <person name="Imhoff J.F."/>
            <person name="Rahn T."/>
            <person name="Kuenzel S."/>
            <person name="Neulinger S.C."/>
        </authorList>
    </citation>
    <scope>NUCLEOTIDE SEQUENCE</scope>
    <source>
        <strain evidence="2">LMG 28126</strain>
    </source>
</reference>
<dbReference type="Proteomes" id="UP000706333">
    <property type="component" value="Unassembled WGS sequence"/>
</dbReference>
<dbReference type="InterPro" id="IPR036291">
    <property type="entry name" value="NAD(P)-bd_dom_sf"/>
</dbReference>
<reference evidence="2" key="2">
    <citation type="journal article" date="2020" name="Microorganisms">
        <title>Osmotic Adaptation and Compatible Solute Biosynthesis of Phototrophic Bacteria as Revealed from Genome Analyses.</title>
        <authorList>
            <person name="Imhoff J.F."/>
            <person name="Rahn T."/>
            <person name="Kunzel S."/>
            <person name="Keller A."/>
            <person name="Neulinger S.C."/>
        </authorList>
    </citation>
    <scope>NUCLEOTIDE SEQUENCE</scope>
    <source>
        <strain evidence="2">LMG 28126</strain>
    </source>
</reference>
<comment type="caution">
    <text evidence="2">The sequence shown here is derived from an EMBL/GenBank/DDBJ whole genome shotgun (WGS) entry which is preliminary data.</text>
</comment>
<protein>
    <recommendedName>
        <fullName evidence="1">NAD(P)-binding domain-containing protein</fullName>
    </recommendedName>
</protein>
<dbReference type="InterPro" id="IPR016040">
    <property type="entry name" value="NAD(P)-bd_dom"/>
</dbReference>
<evidence type="ECO:0000313" key="2">
    <source>
        <dbReference type="EMBL" id="MBK5927743.1"/>
    </source>
</evidence>
<name>A0A934TLD2_9RHOB</name>
<proteinExistence type="predicted"/>
<dbReference type="AlphaFoldDB" id="A0A934TLD2"/>
<dbReference type="Pfam" id="PF13460">
    <property type="entry name" value="NAD_binding_10"/>
    <property type="match status" value="1"/>
</dbReference>
<feature type="domain" description="NAD(P)-binding" evidence="1">
    <location>
        <begin position="7"/>
        <end position="208"/>
    </location>
</feature>
<evidence type="ECO:0000313" key="3">
    <source>
        <dbReference type="Proteomes" id="UP000706333"/>
    </source>
</evidence>
<dbReference type="PANTHER" id="PTHR15020">
    <property type="entry name" value="FLAVIN REDUCTASE-RELATED"/>
    <property type="match status" value="1"/>
</dbReference>